<dbReference type="RefSeq" id="WP_237379160.1">
    <property type="nucleotide sequence ID" value="NZ_CP071793.1"/>
</dbReference>
<dbReference type="InterPro" id="IPR002110">
    <property type="entry name" value="Ankyrin_rpt"/>
</dbReference>
<keyword evidence="6" id="KW-1185">Reference proteome</keyword>
<evidence type="ECO:0000313" key="5">
    <source>
        <dbReference type="EMBL" id="QTD49528.1"/>
    </source>
</evidence>
<gene>
    <name evidence="5" type="ORF">J3U87_28410</name>
</gene>
<dbReference type="PROSITE" id="PS50088">
    <property type="entry name" value="ANK_REPEAT"/>
    <property type="match status" value="2"/>
</dbReference>
<accession>A0A8A4TL00</accession>
<keyword evidence="4" id="KW-1133">Transmembrane helix</keyword>
<dbReference type="KEGG" id="scor:J3U87_28410"/>
<dbReference type="Gene3D" id="1.25.40.20">
    <property type="entry name" value="Ankyrin repeat-containing domain"/>
    <property type="match status" value="2"/>
</dbReference>
<feature type="repeat" description="ANK" evidence="3">
    <location>
        <begin position="209"/>
        <end position="241"/>
    </location>
</feature>
<proteinExistence type="predicted"/>
<evidence type="ECO:0000256" key="1">
    <source>
        <dbReference type="ARBA" id="ARBA00022737"/>
    </source>
</evidence>
<keyword evidence="4" id="KW-0472">Membrane</keyword>
<dbReference type="SUPFAM" id="SSF48403">
    <property type="entry name" value="Ankyrin repeat"/>
    <property type="match status" value="1"/>
</dbReference>
<dbReference type="Proteomes" id="UP000663929">
    <property type="component" value="Chromosome"/>
</dbReference>
<dbReference type="PROSITE" id="PS50297">
    <property type="entry name" value="ANK_REP_REGION"/>
    <property type="match status" value="2"/>
</dbReference>
<evidence type="ECO:0000256" key="2">
    <source>
        <dbReference type="ARBA" id="ARBA00023043"/>
    </source>
</evidence>
<feature type="transmembrane region" description="Helical" evidence="4">
    <location>
        <begin position="100"/>
        <end position="118"/>
    </location>
</feature>
<dbReference type="PANTHER" id="PTHR24201:SF16">
    <property type="entry name" value="ANKYRIN-1-LIKE-RELATED"/>
    <property type="match status" value="1"/>
</dbReference>
<dbReference type="AlphaFoldDB" id="A0A8A4TL00"/>
<dbReference type="PANTHER" id="PTHR24201">
    <property type="entry name" value="ANK_REP_REGION DOMAIN-CONTAINING PROTEIN"/>
    <property type="match status" value="1"/>
</dbReference>
<evidence type="ECO:0000313" key="6">
    <source>
        <dbReference type="Proteomes" id="UP000663929"/>
    </source>
</evidence>
<dbReference type="InterPro" id="IPR036770">
    <property type="entry name" value="Ankyrin_rpt-contain_sf"/>
</dbReference>
<organism evidence="5 6">
    <name type="scientific">Sulfidibacter corallicola</name>
    <dbReference type="NCBI Taxonomy" id="2818388"/>
    <lineage>
        <taxon>Bacteria</taxon>
        <taxon>Pseudomonadati</taxon>
        <taxon>Acidobacteriota</taxon>
        <taxon>Holophagae</taxon>
        <taxon>Acanthopleuribacterales</taxon>
        <taxon>Acanthopleuribacteraceae</taxon>
        <taxon>Sulfidibacter</taxon>
    </lineage>
</organism>
<name>A0A8A4TL00_SULCO</name>
<protein>
    <submittedName>
        <fullName evidence="5">Ankyrin repeat domain-containing protein</fullName>
    </submittedName>
</protein>
<evidence type="ECO:0000256" key="3">
    <source>
        <dbReference type="PROSITE-ProRule" id="PRU00023"/>
    </source>
</evidence>
<keyword evidence="1" id="KW-0677">Repeat</keyword>
<dbReference type="EMBL" id="CP071793">
    <property type="protein sequence ID" value="QTD49528.1"/>
    <property type="molecule type" value="Genomic_DNA"/>
</dbReference>
<sequence length="276" mass="30414">MTLNGSDTPLTRRDLNRMLESASPAEVRKDYGDRLDGKAAAILTDFERLETLLWNATRILPPVPVFKLPADFQVPRLVGQGEVVPMPQRPRRFASPIPRLSLAAAAVLLGMLLSWLVLQPRGTDASLTPPEADPVFRGHDAGDRRGIAHDWARLGQVAPLQTYLSEGGDVNERDPNNRTLLHLAASNGQDEVIQLLVRHGAQIDSLADHRKTPLMLAAEHGHVDALNMLLEHGADASLRDAEEQTAAQLAARYGYGDIADLLDQRNRDPRHSNQKR</sequence>
<dbReference type="SMART" id="SM00248">
    <property type="entry name" value="ANK"/>
    <property type="match status" value="3"/>
</dbReference>
<keyword evidence="4" id="KW-0812">Transmembrane</keyword>
<dbReference type="InterPro" id="IPR050776">
    <property type="entry name" value="Ank_Repeat/CDKN_Inhibitor"/>
</dbReference>
<feature type="repeat" description="ANK" evidence="3">
    <location>
        <begin position="176"/>
        <end position="208"/>
    </location>
</feature>
<dbReference type="Pfam" id="PF12796">
    <property type="entry name" value="Ank_2"/>
    <property type="match status" value="1"/>
</dbReference>
<dbReference type="PRINTS" id="PR01415">
    <property type="entry name" value="ANKYRIN"/>
</dbReference>
<evidence type="ECO:0000256" key="4">
    <source>
        <dbReference type="SAM" id="Phobius"/>
    </source>
</evidence>
<keyword evidence="2 3" id="KW-0040">ANK repeat</keyword>
<reference evidence="5" key="1">
    <citation type="submission" date="2021-03" db="EMBL/GenBank/DDBJ databases">
        <title>Acanthopleuribacteraceae sp. M133.</title>
        <authorList>
            <person name="Wang G."/>
        </authorList>
    </citation>
    <scope>NUCLEOTIDE SEQUENCE</scope>
    <source>
        <strain evidence="5">M133</strain>
    </source>
</reference>